<sequence>MRKSGELQRVLALRHIVFFGLAFMAPQTFFATYGIVAVESKGMIAIGYAIALFVMLFTAYSYLQLVKAFPSAGAAYTFTQKAINPYIGFLVGWAILLDYMLSPMISALLLGIALTAYFPAIPIYVWIILFIIIITIVNIRGIKFAANFNTYVFLLQLNRFHN</sequence>
<dbReference type="Gene3D" id="1.20.1740.10">
    <property type="entry name" value="Amino acid/polyamine transporter I"/>
    <property type="match status" value="1"/>
</dbReference>
<feature type="transmembrane region" description="Helical" evidence="5">
    <location>
        <begin position="42"/>
        <end position="63"/>
    </location>
</feature>
<dbReference type="EMBL" id="BOQT01000011">
    <property type="protein sequence ID" value="GIN21936.1"/>
    <property type="molecule type" value="Genomic_DNA"/>
</dbReference>
<evidence type="ECO:0000256" key="3">
    <source>
        <dbReference type="ARBA" id="ARBA00022989"/>
    </source>
</evidence>
<feature type="transmembrane region" description="Helical" evidence="5">
    <location>
        <begin position="83"/>
        <end position="101"/>
    </location>
</feature>
<feature type="transmembrane region" description="Helical" evidence="5">
    <location>
        <begin position="107"/>
        <end position="137"/>
    </location>
</feature>
<evidence type="ECO:0000259" key="6">
    <source>
        <dbReference type="Pfam" id="PF00324"/>
    </source>
</evidence>
<keyword evidence="4 5" id="KW-0472">Membrane</keyword>
<keyword evidence="2 5" id="KW-0812">Transmembrane</keyword>
<evidence type="ECO:0000256" key="2">
    <source>
        <dbReference type="ARBA" id="ARBA00022692"/>
    </source>
</evidence>
<dbReference type="PANTHER" id="PTHR42770:SF8">
    <property type="entry name" value="PUTRESCINE IMPORTER PUUP"/>
    <property type="match status" value="1"/>
</dbReference>
<dbReference type="Pfam" id="PF00324">
    <property type="entry name" value="AA_permease"/>
    <property type="match status" value="1"/>
</dbReference>
<keyword evidence="3 5" id="KW-1133">Transmembrane helix</keyword>
<comment type="subcellular location">
    <subcellularLocation>
        <location evidence="1">Membrane</location>
        <topology evidence="1">Multi-pass membrane protein</topology>
    </subcellularLocation>
</comment>
<dbReference type="Proteomes" id="UP000680279">
    <property type="component" value="Unassembled WGS sequence"/>
</dbReference>
<proteinExistence type="predicted"/>
<evidence type="ECO:0000313" key="7">
    <source>
        <dbReference type="EMBL" id="GIN21936.1"/>
    </source>
</evidence>
<dbReference type="InterPro" id="IPR050367">
    <property type="entry name" value="APC_superfamily"/>
</dbReference>
<feature type="transmembrane region" description="Helical" evidence="5">
    <location>
        <begin position="12"/>
        <end position="36"/>
    </location>
</feature>
<evidence type="ECO:0000313" key="8">
    <source>
        <dbReference type="Proteomes" id="UP000680279"/>
    </source>
</evidence>
<dbReference type="PANTHER" id="PTHR42770">
    <property type="entry name" value="AMINO ACID TRANSPORTER-RELATED"/>
    <property type="match status" value="1"/>
</dbReference>
<name>A0ABQ4KAB0_9BACI</name>
<evidence type="ECO:0000256" key="4">
    <source>
        <dbReference type="ARBA" id="ARBA00023136"/>
    </source>
</evidence>
<dbReference type="InterPro" id="IPR004841">
    <property type="entry name" value="AA-permease/SLC12A_dom"/>
</dbReference>
<comment type="caution">
    <text evidence="7">The sequence shown here is derived from an EMBL/GenBank/DDBJ whole genome shotgun (WGS) entry which is preliminary data.</text>
</comment>
<evidence type="ECO:0000256" key="5">
    <source>
        <dbReference type="SAM" id="Phobius"/>
    </source>
</evidence>
<keyword evidence="8" id="KW-1185">Reference proteome</keyword>
<reference evidence="7 8" key="1">
    <citation type="submission" date="2021-03" db="EMBL/GenBank/DDBJ databases">
        <title>Antimicrobial resistance genes in bacteria isolated from Japanese honey, and their potential for conferring macrolide and lincosamide resistance in the American foulbrood pathogen Paenibacillus larvae.</title>
        <authorList>
            <person name="Okamoto M."/>
            <person name="Kumagai M."/>
            <person name="Kanamori H."/>
            <person name="Takamatsu D."/>
        </authorList>
    </citation>
    <scope>NUCLEOTIDE SEQUENCE [LARGE SCALE GENOMIC DNA]</scope>
    <source>
        <strain evidence="7 8">J1TS3</strain>
    </source>
</reference>
<accession>A0ABQ4KAB0</accession>
<evidence type="ECO:0000256" key="1">
    <source>
        <dbReference type="ARBA" id="ARBA00004141"/>
    </source>
</evidence>
<gene>
    <name evidence="7" type="ORF">J1TS3_30700</name>
</gene>
<feature type="domain" description="Amino acid permease/ SLC12A" evidence="6">
    <location>
        <begin position="15"/>
        <end position="155"/>
    </location>
</feature>
<protein>
    <recommendedName>
        <fullName evidence="6">Amino acid permease/ SLC12A domain-containing protein</fullName>
    </recommendedName>
</protein>
<organism evidence="7 8">
    <name type="scientific">Siminovitchia fordii</name>
    <dbReference type="NCBI Taxonomy" id="254759"/>
    <lineage>
        <taxon>Bacteria</taxon>
        <taxon>Bacillati</taxon>
        <taxon>Bacillota</taxon>
        <taxon>Bacilli</taxon>
        <taxon>Bacillales</taxon>
        <taxon>Bacillaceae</taxon>
        <taxon>Siminovitchia</taxon>
    </lineage>
</organism>
<dbReference type="RefSeq" id="WP_249412712.1">
    <property type="nucleotide sequence ID" value="NZ_BOQT01000011.1"/>
</dbReference>